<feature type="transmembrane region" description="Helical" evidence="6">
    <location>
        <begin position="98"/>
        <end position="119"/>
    </location>
</feature>
<keyword evidence="2" id="KW-1003">Cell membrane</keyword>
<feature type="transmembrane region" description="Helical" evidence="6">
    <location>
        <begin position="382"/>
        <end position="400"/>
    </location>
</feature>
<dbReference type="InterPro" id="IPR020846">
    <property type="entry name" value="MFS_dom"/>
</dbReference>
<feature type="transmembrane region" description="Helical" evidence="6">
    <location>
        <begin position="303"/>
        <end position="321"/>
    </location>
</feature>
<protein>
    <submittedName>
        <fullName evidence="8">MFS transporter</fullName>
    </submittedName>
</protein>
<proteinExistence type="predicted"/>
<feature type="transmembrane region" description="Helical" evidence="6">
    <location>
        <begin position="159"/>
        <end position="181"/>
    </location>
</feature>
<feature type="transmembrane region" description="Helical" evidence="6">
    <location>
        <begin position="342"/>
        <end position="362"/>
    </location>
</feature>
<dbReference type="PANTHER" id="PTHR43124:SF3">
    <property type="entry name" value="CHLORAMPHENICOL EFFLUX PUMP RV0191"/>
    <property type="match status" value="1"/>
</dbReference>
<comment type="caution">
    <text evidence="8">The sequence shown here is derived from an EMBL/GenBank/DDBJ whole genome shotgun (WGS) entry which is preliminary data.</text>
</comment>
<dbReference type="Gene3D" id="1.20.1250.20">
    <property type="entry name" value="MFS general substrate transporter like domains"/>
    <property type="match status" value="1"/>
</dbReference>
<evidence type="ECO:0000259" key="7">
    <source>
        <dbReference type="PROSITE" id="PS50850"/>
    </source>
</evidence>
<keyword evidence="4 6" id="KW-1133">Transmembrane helix</keyword>
<dbReference type="InterPro" id="IPR050189">
    <property type="entry name" value="MFS_Efflux_Transporters"/>
</dbReference>
<dbReference type="PANTHER" id="PTHR43124">
    <property type="entry name" value="PURINE EFFLUX PUMP PBUE"/>
    <property type="match status" value="1"/>
</dbReference>
<dbReference type="InterPro" id="IPR036259">
    <property type="entry name" value="MFS_trans_sf"/>
</dbReference>
<sequence>MTKERLLLFILAAALFTHIMDFMIMMPLGPQLMRLFDISPQQFSFLVSSYSFSAGASGFLAAFLIDRFDRKTSLTFVYIGFTLGTLACALAPTYEVLLLTRCIAGAFGGVLGALILSIVSDAIPLERRAAGIGFVMASFSVASVFGVPFGLYLATTFSWHAPFLLLGLLGVMITVLVFIYVPSMRGHIAAKSGISVWESITSIIKVIFGRRNPLMGLLFTSMLMLGHFTIIPFIAPYMVGNVGFSEEQLTYIYLVGGGLTIFTSPMVGKLADKHGRLKVFTIFGILVMAPILVITHLPPVPLWEALIFTGLFFILANGRIVPSTTMVTSVIKPENRGSFMSIRSSIQQLSSGLAALIGGFIITETPSTITPDAKALLNYEYVGYFALVFSVIAIIIARTLRVEKGA</sequence>
<evidence type="ECO:0000256" key="3">
    <source>
        <dbReference type="ARBA" id="ARBA00022692"/>
    </source>
</evidence>
<reference evidence="8 9" key="1">
    <citation type="submission" date="2019-02" db="EMBL/GenBank/DDBJ databases">
        <authorList>
            <person name="Goldberg S.R."/>
            <person name="Haltli B.A."/>
            <person name="Correa H."/>
            <person name="Russell K.G."/>
        </authorList>
    </citation>
    <scope>NUCLEOTIDE SEQUENCE [LARGE SCALE GENOMIC DNA]</scope>
    <source>
        <strain evidence="8 9">JCM 16186</strain>
    </source>
</reference>
<evidence type="ECO:0000313" key="9">
    <source>
        <dbReference type="Proteomes" id="UP000798808"/>
    </source>
</evidence>
<dbReference type="Proteomes" id="UP000798808">
    <property type="component" value="Unassembled WGS sequence"/>
</dbReference>
<feature type="domain" description="Major facilitator superfamily (MFS) profile" evidence="7">
    <location>
        <begin position="7"/>
        <end position="405"/>
    </location>
</feature>
<evidence type="ECO:0000313" key="8">
    <source>
        <dbReference type="EMBL" id="MTI23440.1"/>
    </source>
</evidence>
<keyword evidence="3 6" id="KW-0812">Transmembrane</keyword>
<dbReference type="RefSeq" id="WP_155168584.1">
    <property type="nucleotide sequence ID" value="NZ_BAAAFL010000008.1"/>
</dbReference>
<feature type="transmembrane region" description="Helical" evidence="6">
    <location>
        <begin position="45"/>
        <end position="65"/>
    </location>
</feature>
<dbReference type="PROSITE" id="PS50850">
    <property type="entry name" value="MFS"/>
    <property type="match status" value="1"/>
</dbReference>
<dbReference type="Pfam" id="PF07690">
    <property type="entry name" value="MFS_1"/>
    <property type="match status" value="1"/>
</dbReference>
<feature type="transmembrane region" description="Helical" evidence="6">
    <location>
        <begin position="250"/>
        <end position="267"/>
    </location>
</feature>
<feature type="transmembrane region" description="Helical" evidence="6">
    <location>
        <begin position="131"/>
        <end position="153"/>
    </location>
</feature>
<accession>A0ABW9RHP5</accession>
<evidence type="ECO:0000256" key="2">
    <source>
        <dbReference type="ARBA" id="ARBA00022475"/>
    </source>
</evidence>
<evidence type="ECO:0000256" key="6">
    <source>
        <dbReference type="SAM" id="Phobius"/>
    </source>
</evidence>
<gene>
    <name evidence="8" type="ORF">E1163_00600</name>
</gene>
<dbReference type="SUPFAM" id="SSF103473">
    <property type="entry name" value="MFS general substrate transporter"/>
    <property type="match status" value="1"/>
</dbReference>
<dbReference type="CDD" id="cd17324">
    <property type="entry name" value="MFS_NepI_like"/>
    <property type="match status" value="1"/>
</dbReference>
<feature type="transmembrane region" description="Helical" evidence="6">
    <location>
        <begin position="72"/>
        <end position="92"/>
    </location>
</feature>
<feature type="transmembrane region" description="Helical" evidence="6">
    <location>
        <begin position="279"/>
        <end position="297"/>
    </location>
</feature>
<name>A0ABW9RHP5_9BACT</name>
<keyword evidence="5 6" id="KW-0472">Membrane</keyword>
<comment type="subcellular location">
    <subcellularLocation>
        <location evidence="1">Cell membrane</location>
        <topology evidence="1">Multi-pass membrane protein</topology>
    </subcellularLocation>
</comment>
<keyword evidence="9" id="KW-1185">Reference proteome</keyword>
<feature type="transmembrane region" description="Helical" evidence="6">
    <location>
        <begin position="214"/>
        <end position="238"/>
    </location>
</feature>
<dbReference type="InterPro" id="IPR011701">
    <property type="entry name" value="MFS"/>
</dbReference>
<evidence type="ECO:0000256" key="4">
    <source>
        <dbReference type="ARBA" id="ARBA00022989"/>
    </source>
</evidence>
<organism evidence="8 9">
    <name type="scientific">Fulvivirga kasyanovii</name>
    <dbReference type="NCBI Taxonomy" id="396812"/>
    <lineage>
        <taxon>Bacteria</taxon>
        <taxon>Pseudomonadati</taxon>
        <taxon>Bacteroidota</taxon>
        <taxon>Cytophagia</taxon>
        <taxon>Cytophagales</taxon>
        <taxon>Fulvivirgaceae</taxon>
        <taxon>Fulvivirga</taxon>
    </lineage>
</organism>
<evidence type="ECO:0000256" key="5">
    <source>
        <dbReference type="ARBA" id="ARBA00023136"/>
    </source>
</evidence>
<evidence type="ECO:0000256" key="1">
    <source>
        <dbReference type="ARBA" id="ARBA00004651"/>
    </source>
</evidence>
<dbReference type="EMBL" id="SMLW01000174">
    <property type="protein sequence ID" value="MTI23440.1"/>
    <property type="molecule type" value="Genomic_DNA"/>
</dbReference>